<dbReference type="PANTHER" id="PTHR13696:SF96">
    <property type="entry name" value="COBQ_COBB_MIND_PARA NUCLEOTIDE BINDING DOMAIN-CONTAINING PROTEIN"/>
    <property type="match status" value="1"/>
</dbReference>
<dbReference type="SUPFAM" id="SSF52540">
    <property type="entry name" value="P-loop containing nucleoside triphosphate hydrolases"/>
    <property type="match status" value="1"/>
</dbReference>
<dbReference type="CDD" id="cd02042">
    <property type="entry name" value="ParAB_family"/>
    <property type="match status" value="1"/>
</dbReference>
<sequence length="292" mass="32461">MRVVSIISTKGGVGKTTTAANLGGLLADAGLRVLLLDLDVQPTLSSYYELALRAPGGIYELLAFSERQIEQLVSRTTIAGLDLVLSNDDRRELNTLLLHAPDGRLRLRHLLPVLEPRYDLVLIDTQGARSVLLEMAVLASDLALSPVTPEILAARELRRGTIQLLEDIAPYRHLGIEPPPLHLLINRVHPVSANARMIQQALRDLFQQHEGIRVLDTDVPAIEAYPRASTRGLPVHRVEYRQRPGRVAPAALDTMRSLATELFPQWREQLALVVRHPPKTDISRRNPHGQRA</sequence>
<dbReference type="EMBL" id="CAADID010000009">
    <property type="protein sequence ID" value="VFR62927.1"/>
    <property type="molecule type" value="Genomic_DNA"/>
</dbReference>
<name>A0A484SMP9_9ZZZZ</name>
<gene>
    <name evidence="2" type="ORF">ANT2_3866</name>
    <name evidence="3" type="ORF">ANT3_3868</name>
</gene>
<feature type="domain" description="AAA" evidence="1">
    <location>
        <begin position="1"/>
        <end position="156"/>
    </location>
</feature>
<dbReference type="AlphaFoldDB" id="A0A484SMP9"/>
<protein>
    <submittedName>
        <fullName evidence="3">Chromosome partitioning ATPase in PFGI-1-like cluster, ParA-like</fullName>
    </submittedName>
</protein>
<evidence type="ECO:0000313" key="2">
    <source>
        <dbReference type="EMBL" id="VFR38401.1"/>
    </source>
</evidence>
<dbReference type="InterPro" id="IPR050678">
    <property type="entry name" value="DNA_Partitioning_ATPase"/>
</dbReference>
<dbReference type="InterPro" id="IPR025669">
    <property type="entry name" value="AAA_dom"/>
</dbReference>
<reference evidence="3" key="1">
    <citation type="submission" date="2019-03" db="EMBL/GenBank/DDBJ databases">
        <authorList>
            <person name="Danneels B."/>
        </authorList>
    </citation>
    <scope>NUCLEOTIDE SEQUENCE</scope>
</reference>
<dbReference type="EMBL" id="CAADIG010000004">
    <property type="protein sequence ID" value="VFR38401.1"/>
    <property type="molecule type" value="Genomic_DNA"/>
</dbReference>
<dbReference type="Pfam" id="PF13614">
    <property type="entry name" value="AAA_31"/>
    <property type="match status" value="1"/>
</dbReference>
<organism evidence="3">
    <name type="scientific">plant metagenome</name>
    <dbReference type="NCBI Taxonomy" id="1297885"/>
    <lineage>
        <taxon>unclassified sequences</taxon>
        <taxon>metagenomes</taxon>
        <taxon>organismal metagenomes</taxon>
    </lineage>
</organism>
<evidence type="ECO:0000313" key="3">
    <source>
        <dbReference type="EMBL" id="VFR62927.1"/>
    </source>
</evidence>
<evidence type="ECO:0000259" key="1">
    <source>
        <dbReference type="Pfam" id="PF13614"/>
    </source>
</evidence>
<dbReference type="InterPro" id="IPR027417">
    <property type="entry name" value="P-loop_NTPase"/>
</dbReference>
<accession>A0A484SMP9</accession>
<dbReference type="Gene3D" id="3.40.50.300">
    <property type="entry name" value="P-loop containing nucleotide triphosphate hydrolases"/>
    <property type="match status" value="1"/>
</dbReference>
<dbReference type="PANTHER" id="PTHR13696">
    <property type="entry name" value="P-LOOP CONTAINING NUCLEOSIDE TRIPHOSPHATE HYDROLASE"/>
    <property type="match status" value="1"/>
</dbReference>
<proteinExistence type="predicted"/>